<evidence type="ECO:0000313" key="2">
    <source>
        <dbReference type="Proteomes" id="UP000078437"/>
    </source>
</evidence>
<gene>
    <name evidence="1" type="ORF">ATC03_16155</name>
</gene>
<reference evidence="2" key="2">
    <citation type="submission" date="2016-01" db="EMBL/GenBank/DDBJ databases">
        <title>Complete genome sequence of Agromyces aureus AR33T and comparison with related organisms.</title>
        <authorList>
            <person name="Corretto E."/>
            <person name="Antonielli L."/>
            <person name="Sessitsch A."/>
            <person name="Brader G."/>
        </authorList>
    </citation>
    <scope>NUCLEOTIDE SEQUENCE [LARGE SCALE GENOMIC DNA]</scope>
    <source>
        <strain evidence="2">AR33</strain>
    </source>
</reference>
<reference evidence="1 2" key="1">
    <citation type="journal article" date="2016" name="Int. J. Syst. Evol. Microbiol.">
        <title>Agromyces aureus sp. nov., isolated from the rhizosphere of Salix caprea L. grown in a heavy-metal-contaminated soil.</title>
        <authorList>
            <person name="Corretto E."/>
            <person name="Antonielli L."/>
            <person name="Sessitsch A."/>
            <person name="Compant S."/>
            <person name="Gorfer M."/>
            <person name="Kuffner M."/>
            <person name="Brader G."/>
        </authorList>
    </citation>
    <scope>NUCLEOTIDE SEQUENCE [LARGE SCALE GENOMIC DNA]</scope>
    <source>
        <strain evidence="1 2">AR33</strain>
    </source>
</reference>
<dbReference type="KEGG" id="agy:ATC03_16155"/>
<sequence length="200" mass="21050">MGRQARATWIDDDGSAAVTLHLEAGGLQVSGERRARLPRAALSQVEATDGVVSFVAQGDTYRFRLGAAAPAWAHALVAAPPTLAEKLGIAAGRTVAVRGELPVAELEDALAGATRVAPFEAELVVVVVRDQGELASLPVWFRECGVASPVWIVHGKGRRTTAPGDNAVRSALRDNGWRDTKVSAIADAWSATRFHPAKAS</sequence>
<dbReference type="STRING" id="453304.ATC03_16155"/>
<dbReference type="OrthoDB" id="121137at2"/>
<dbReference type="RefSeq" id="WP_067879319.1">
    <property type="nucleotide sequence ID" value="NZ_CP013979.1"/>
</dbReference>
<organism evidence="1 2">
    <name type="scientific">Agromyces aureus</name>
    <dbReference type="NCBI Taxonomy" id="453304"/>
    <lineage>
        <taxon>Bacteria</taxon>
        <taxon>Bacillati</taxon>
        <taxon>Actinomycetota</taxon>
        <taxon>Actinomycetes</taxon>
        <taxon>Micrococcales</taxon>
        <taxon>Microbacteriaceae</taxon>
        <taxon>Agromyces</taxon>
    </lineage>
</organism>
<proteinExistence type="predicted"/>
<dbReference type="EMBL" id="CP013979">
    <property type="protein sequence ID" value="ANJ28015.1"/>
    <property type="molecule type" value="Genomic_DNA"/>
</dbReference>
<name>A0A191WI78_9MICO</name>
<protein>
    <submittedName>
        <fullName evidence="1">Uncharacterized protein</fullName>
    </submittedName>
</protein>
<dbReference type="Proteomes" id="UP000078437">
    <property type="component" value="Chromosome"/>
</dbReference>
<evidence type="ECO:0000313" key="1">
    <source>
        <dbReference type="EMBL" id="ANJ28015.1"/>
    </source>
</evidence>
<keyword evidence="2" id="KW-1185">Reference proteome</keyword>
<accession>A0A191WI78</accession>
<dbReference type="AlphaFoldDB" id="A0A191WI78"/>